<dbReference type="InterPro" id="IPR006512">
    <property type="entry name" value="YidE_YbjL"/>
</dbReference>
<feature type="transmembrane region" description="Helical" evidence="8">
    <location>
        <begin position="386"/>
        <end position="406"/>
    </location>
</feature>
<feature type="transmembrane region" description="Helical" evidence="8">
    <location>
        <begin position="479"/>
        <end position="499"/>
    </location>
</feature>
<organism evidence="10 11">
    <name type="scientific">Leyella stercorea</name>
    <dbReference type="NCBI Taxonomy" id="363265"/>
    <lineage>
        <taxon>Bacteria</taxon>
        <taxon>Pseudomonadati</taxon>
        <taxon>Bacteroidota</taxon>
        <taxon>Bacteroidia</taxon>
        <taxon>Bacteroidales</taxon>
        <taxon>Prevotellaceae</taxon>
        <taxon>Leyella</taxon>
    </lineage>
</organism>
<dbReference type="NCBIfam" id="NF003007">
    <property type="entry name" value="PRK03818.1"/>
    <property type="match status" value="1"/>
</dbReference>
<dbReference type="Pfam" id="PF06826">
    <property type="entry name" value="Asp-Al_Ex"/>
    <property type="match status" value="2"/>
</dbReference>
<keyword evidence="5 8" id="KW-0812">Transmembrane</keyword>
<dbReference type="EMBL" id="QRNO01000027">
    <property type="protein sequence ID" value="RHK50751.1"/>
    <property type="molecule type" value="Genomic_DNA"/>
</dbReference>
<evidence type="ECO:0000313" key="10">
    <source>
        <dbReference type="EMBL" id="RHK50751.1"/>
    </source>
</evidence>
<keyword evidence="11" id="KW-1185">Reference proteome</keyword>
<dbReference type="InterPro" id="IPR050144">
    <property type="entry name" value="AAE_transporter"/>
</dbReference>
<dbReference type="PANTHER" id="PTHR30445">
    <property type="entry name" value="K(+)_H(+) ANTIPORTER SUBUNIT KHTT"/>
    <property type="match status" value="1"/>
</dbReference>
<dbReference type="PROSITE" id="PS51202">
    <property type="entry name" value="RCK_C"/>
    <property type="match status" value="2"/>
</dbReference>
<evidence type="ECO:0000313" key="11">
    <source>
        <dbReference type="Proteomes" id="UP000286598"/>
    </source>
</evidence>
<dbReference type="RefSeq" id="WP_118355267.1">
    <property type="nucleotide sequence ID" value="NZ_CATXCZ010000019.1"/>
</dbReference>
<dbReference type="OrthoDB" id="9155749at2"/>
<feature type="transmembrane region" description="Helical" evidence="8">
    <location>
        <begin position="175"/>
        <end position="193"/>
    </location>
</feature>
<keyword evidence="3" id="KW-0813">Transport</keyword>
<dbReference type="Pfam" id="PF02080">
    <property type="entry name" value="TrkA_C"/>
    <property type="match status" value="2"/>
</dbReference>
<evidence type="ECO:0000256" key="6">
    <source>
        <dbReference type="ARBA" id="ARBA00022989"/>
    </source>
</evidence>
<feature type="transmembrane region" description="Helical" evidence="8">
    <location>
        <begin position="101"/>
        <end position="122"/>
    </location>
</feature>
<feature type="transmembrane region" description="Helical" evidence="8">
    <location>
        <begin position="452"/>
        <end position="473"/>
    </location>
</feature>
<keyword evidence="7 8" id="KW-0472">Membrane</keyword>
<gene>
    <name evidence="10" type="ORF">DW060_06620</name>
</gene>
<keyword evidence="6 8" id="KW-1133">Transmembrane helix</keyword>
<dbReference type="AlphaFoldDB" id="A0A415GMK2"/>
<keyword evidence="4" id="KW-1003">Cell membrane</keyword>
<evidence type="ECO:0000256" key="4">
    <source>
        <dbReference type="ARBA" id="ARBA00022475"/>
    </source>
</evidence>
<evidence type="ECO:0000256" key="7">
    <source>
        <dbReference type="ARBA" id="ARBA00023136"/>
    </source>
</evidence>
<evidence type="ECO:0000256" key="2">
    <source>
        <dbReference type="ARBA" id="ARBA00009854"/>
    </source>
</evidence>
<name>A0A415GMK2_9BACT</name>
<feature type="transmembrane region" description="Helical" evidence="8">
    <location>
        <begin position="71"/>
        <end position="89"/>
    </location>
</feature>
<reference evidence="10 11" key="1">
    <citation type="submission" date="2018-08" db="EMBL/GenBank/DDBJ databases">
        <title>A genome reference for cultivated species of the human gut microbiota.</title>
        <authorList>
            <person name="Zou Y."/>
            <person name="Xue W."/>
            <person name="Luo G."/>
        </authorList>
    </citation>
    <scope>NUCLEOTIDE SEQUENCE [LARGE SCALE GENOMIC DNA]</scope>
    <source>
        <strain evidence="10 11">AF42-9</strain>
    </source>
</reference>
<dbReference type="InterPro" id="IPR006037">
    <property type="entry name" value="RCK_C"/>
</dbReference>
<feature type="transmembrane region" description="Helical" evidence="8">
    <location>
        <begin position="39"/>
        <end position="59"/>
    </location>
</feature>
<sequence>MDWIINLFTNTESIAHIALLYAIVIAVGILLGKIKIGGISLGVTWVLFAGILAGHVGFTAPKDTMTFVQDFGLILFVFCIGLQVGPGFFESFKKGGVTLNLLSTTAILLNVGVMFACYYLFFDTNVKSNLPMMVGTLYGAVTNTPGLGAANEALSSVWQQTYGELPQIASGYACAYPLGVVGIIGATIAIRFLTRTKLEEEEKALEAEEAENPQAKPHQMHLKVNNAYLSGRTVAEISDFLNRDVVFSRLFKNGEYSIPNSRTVFEMGDEVLVVCAEADAPAIQAFIGPELETEWEENESKQPLVSRRIVVTNSSMNGKTLGKMHFSSVYGVTVTRLSRQGMDLFASRNYRFQVGDKILVVGPEDNVNRIAELMGNSVKRLDAPNVATIFIGIFIGIIFGSIPFAIPGMPVPLKLGIAGGPLIIAILIGRFGHRMKLNTYTTTSANMMLREIGLVLFLASVGIKAGANFWNTVVEGDGLLYVLTGFIITIIPILIVGTIARMKYKFNYFTIMGMLAGTYTDPPALAYANSVCSREAPAIGYSTVYPLSMFLRIFTAQLVVLFFCG</sequence>
<accession>A0A415GMK2</accession>
<dbReference type="GO" id="GO:0008324">
    <property type="term" value="F:monoatomic cation transmembrane transporter activity"/>
    <property type="evidence" value="ECO:0007669"/>
    <property type="project" value="InterPro"/>
</dbReference>
<comment type="caution">
    <text evidence="10">The sequence shown here is derived from an EMBL/GenBank/DDBJ whole genome shotgun (WGS) entry which is preliminary data.</text>
</comment>
<dbReference type="GO" id="GO:0006813">
    <property type="term" value="P:potassium ion transport"/>
    <property type="evidence" value="ECO:0007669"/>
    <property type="project" value="InterPro"/>
</dbReference>
<dbReference type="Proteomes" id="UP000286598">
    <property type="component" value="Unassembled WGS sequence"/>
</dbReference>
<dbReference type="GO" id="GO:0005886">
    <property type="term" value="C:plasma membrane"/>
    <property type="evidence" value="ECO:0007669"/>
    <property type="project" value="UniProtKB-SubCell"/>
</dbReference>
<evidence type="ECO:0000259" key="9">
    <source>
        <dbReference type="PROSITE" id="PS51202"/>
    </source>
</evidence>
<evidence type="ECO:0000256" key="5">
    <source>
        <dbReference type="ARBA" id="ARBA00022692"/>
    </source>
</evidence>
<feature type="transmembrane region" description="Helical" evidence="8">
    <location>
        <begin position="13"/>
        <end position="32"/>
    </location>
</feature>
<comment type="subcellular location">
    <subcellularLocation>
        <location evidence="1">Cell membrane</location>
        <topology evidence="1">Multi-pass membrane protein</topology>
    </subcellularLocation>
</comment>
<proteinExistence type="inferred from homology"/>
<dbReference type="PANTHER" id="PTHR30445:SF3">
    <property type="entry name" value="TRANSPORT PROTEIN YIDE-RELATED"/>
    <property type="match status" value="1"/>
</dbReference>
<dbReference type="NCBIfam" id="TIGR01625">
    <property type="entry name" value="YidE_YbjL_dupl"/>
    <property type="match status" value="2"/>
</dbReference>
<dbReference type="SUPFAM" id="SSF116726">
    <property type="entry name" value="TrkA C-terminal domain-like"/>
    <property type="match status" value="2"/>
</dbReference>
<evidence type="ECO:0000256" key="3">
    <source>
        <dbReference type="ARBA" id="ARBA00022448"/>
    </source>
</evidence>
<evidence type="ECO:0000256" key="1">
    <source>
        <dbReference type="ARBA" id="ARBA00004651"/>
    </source>
</evidence>
<feature type="transmembrane region" description="Helical" evidence="8">
    <location>
        <begin position="412"/>
        <end position="431"/>
    </location>
</feature>
<dbReference type="Gene3D" id="3.30.70.1450">
    <property type="entry name" value="Regulator of K+ conductance, C-terminal domain"/>
    <property type="match status" value="2"/>
</dbReference>
<feature type="domain" description="RCK C-terminal" evidence="9">
    <location>
        <begin position="205"/>
        <end position="289"/>
    </location>
</feature>
<feature type="domain" description="RCK C-terminal" evidence="9">
    <location>
        <begin position="292"/>
        <end position="376"/>
    </location>
</feature>
<comment type="similarity">
    <text evidence="2">Belongs to the AAE transporter (TC 2.A.81) family.</text>
</comment>
<protein>
    <submittedName>
        <fullName evidence="10">Putative transporter</fullName>
    </submittedName>
</protein>
<dbReference type="InterPro" id="IPR036721">
    <property type="entry name" value="RCK_C_sf"/>
</dbReference>
<evidence type="ECO:0000256" key="8">
    <source>
        <dbReference type="SAM" id="Phobius"/>
    </source>
</evidence>